<dbReference type="Pfam" id="PF07730">
    <property type="entry name" value="HisKA_3"/>
    <property type="match status" value="1"/>
</dbReference>
<keyword evidence="3" id="KW-0902">Two-component regulatory system</keyword>
<comment type="caution">
    <text evidence="7">The sequence shown here is derived from an EMBL/GenBank/DDBJ whole genome shotgun (WGS) entry which is preliminary data.</text>
</comment>
<dbReference type="Proteomes" id="UP000632138">
    <property type="component" value="Unassembled WGS sequence"/>
</dbReference>
<dbReference type="InterPro" id="IPR036890">
    <property type="entry name" value="HATPase_C_sf"/>
</dbReference>
<feature type="transmembrane region" description="Helical" evidence="5">
    <location>
        <begin position="106"/>
        <end position="122"/>
    </location>
</feature>
<feature type="transmembrane region" description="Helical" evidence="5">
    <location>
        <begin position="75"/>
        <end position="94"/>
    </location>
</feature>
<keyword evidence="1" id="KW-0808">Transferase</keyword>
<feature type="transmembrane region" description="Helical" evidence="5">
    <location>
        <begin position="44"/>
        <end position="63"/>
    </location>
</feature>
<dbReference type="Gene3D" id="1.20.5.1930">
    <property type="match status" value="1"/>
</dbReference>
<feature type="domain" description="Signal transduction histidine kinase subgroup 3 dimerisation and phosphoacceptor" evidence="6">
    <location>
        <begin position="193"/>
        <end position="259"/>
    </location>
</feature>
<dbReference type="PANTHER" id="PTHR24421">
    <property type="entry name" value="NITRATE/NITRITE SENSOR PROTEIN NARX-RELATED"/>
    <property type="match status" value="1"/>
</dbReference>
<proteinExistence type="predicted"/>
<evidence type="ECO:0000256" key="4">
    <source>
        <dbReference type="SAM" id="MobiDB-lite"/>
    </source>
</evidence>
<evidence type="ECO:0000256" key="5">
    <source>
        <dbReference type="SAM" id="Phobius"/>
    </source>
</evidence>
<keyword evidence="5" id="KW-0812">Transmembrane</keyword>
<feature type="region of interest" description="Disordered" evidence="4">
    <location>
        <begin position="376"/>
        <end position="405"/>
    </location>
</feature>
<evidence type="ECO:0000256" key="2">
    <source>
        <dbReference type="ARBA" id="ARBA00022777"/>
    </source>
</evidence>
<dbReference type="SUPFAM" id="SSF55874">
    <property type="entry name" value="ATPase domain of HSP90 chaperone/DNA topoisomerase II/histidine kinase"/>
    <property type="match status" value="1"/>
</dbReference>
<feature type="transmembrane region" description="Helical" evidence="5">
    <location>
        <begin position="12"/>
        <end position="32"/>
    </location>
</feature>
<evidence type="ECO:0000256" key="3">
    <source>
        <dbReference type="ARBA" id="ARBA00023012"/>
    </source>
</evidence>
<keyword evidence="8" id="KW-1185">Reference proteome</keyword>
<sequence>MRSQTDRFELYIKVTLYSNVLLVPLIAGGAILVGDRIGPEVVPIITATTVHVVLCVLLMRSGIANYPDGPRPARLIAATGLWTAITAATAVVTYPRPTPGHPDSPFVPVLLMVTALYAVALATHVSATIVLSTVGSAGCVTLAIVDRPASALTLAVILAVLAPAARVTLWTLGLVRELDQARHVQAGLAVAEERLRISRDLHDVLGRTLSVVALKAELSARLAQRGRPEAADEMLEVRRIAQAALTDLRTVVGGYRAAGLPSELAGARTLLESAGITCHVSGEAAGAGLAESAQAALGWVVREGTTNVLRHSEAQTCRITLTTTARTVSLTLENDGAPHTPFELGNGLTGLTERLTALGGTATATRTAPDSFRLAASLPLTPPAAPPSAPLSAPPHASPPGSGAS</sequence>
<dbReference type="CDD" id="cd16917">
    <property type="entry name" value="HATPase_UhpB-NarQ-NarX-like"/>
    <property type="match status" value="1"/>
</dbReference>
<dbReference type="PANTHER" id="PTHR24421:SF63">
    <property type="entry name" value="SENSOR HISTIDINE KINASE DESK"/>
    <property type="match status" value="1"/>
</dbReference>
<name>A0ABS2AEQ1_9ACTN</name>
<dbReference type="GO" id="GO:0016301">
    <property type="term" value="F:kinase activity"/>
    <property type="evidence" value="ECO:0007669"/>
    <property type="project" value="UniProtKB-KW"/>
</dbReference>
<keyword evidence="5" id="KW-0472">Membrane</keyword>
<evidence type="ECO:0000259" key="6">
    <source>
        <dbReference type="Pfam" id="PF07730"/>
    </source>
</evidence>
<keyword evidence="2 7" id="KW-0418">Kinase</keyword>
<dbReference type="InterPro" id="IPR011712">
    <property type="entry name" value="Sig_transdc_His_kin_sub3_dim/P"/>
</dbReference>
<dbReference type="Gene3D" id="3.30.565.10">
    <property type="entry name" value="Histidine kinase-like ATPase, C-terminal domain"/>
    <property type="match status" value="1"/>
</dbReference>
<keyword evidence="5" id="KW-1133">Transmembrane helix</keyword>
<dbReference type="RefSeq" id="WP_203378333.1">
    <property type="nucleotide sequence ID" value="NZ_JAENHP010000007.1"/>
</dbReference>
<accession>A0ABS2AEQ1</accession>
<gene>
    <name evidence="7" type="ORF">JIG36_22400</name>
</gene>
<feature type="compositionally biased region" description="Pro residues" evidence="4">
    <location>
        <begin position="380"/>
        <end position="398"/>
    </location>
</feature>
<dbReference type="EMBL" id="JAENHP010000007">
    <property type="protein sequence ID" value="MBM2618315.1"/>
    <property type="molecule type" value="Genomic_DNA"/>
</dbReference>
<protein>
    <submittedName>
        <fullName evidence="7">Histidine kinase</fullName>
    </submittedName>
</protein>
<dbReference type="InterPro" id="IPR050482">
    <property type="entry name" value="Sensor_HK_TwoCompSys"/>
</dbReference>
<evidence type="ECO:0000256" key="1">
    <source>
        <dbReference type="ARBA" id="ARBA00022679"/>
    </source>
</evidence>
<feature type="transmembrane region" description="Helical" evidence="5">
    <location>
        <begin position="151"/>
        <end position="175"/>
    </location>
</feature>
<organism evidence="7 8">
    <name type="scientific">Paractinoplanes ovalisporus</name>
    <dbReference type="NCBI Taxonomy" id="2810368"/>
    <lineage>
        <taxon>Bacteria</taxon>
        <taxon>Bacillati</taxon>
        <taxon>Actinomycetota</taxon>
        <taxon>Actinomycetes</taxon>
        <taxon>Micromonosporales</taxon>
        <taxon>Micromonosporaceae</taxon>
        <taxon>Paractinoplanes</taxon>
    </lineage>
</organism>
<evidence type="ECO:0000313" key="7">
    <source>
        <dbReference type="EMBL" id="MBM2618315.1"/>
    </source>
</evidence>
<evidence type="ECO:0000313" key="8">
    <source>
        <dbReference type="Proteomes" id="UP000632138"/>
    </source>
</evidence>
<reference evidence="7 8" key="1">
    <citation type="submission" date="2021-01" db="EMBL/GenBank/DDBJ databases">
        <title>Actinoplanes sp. nov. LDG1-06 isolated from lichen.</title>
        <authorList>
            <person name="Saeng-In P."/>
            <person name="Phongsopitanun W."/>
            <person name="Kanchanasin P."/>
            <person name="Yuki M."/>
            <person name="Kudo T."/>
            <person name="Ohkuma M."/>
            <person name="Tanasupawat S."/>
        </authorList>
    </citation>
    <scope>NUCLEOTIDE SEQUENCE [LARGE SCALE GENOMIC DNA]</scope>
    <source>
        <strain evidence="7 8">LDG1-06</strain>
    </source>
</reference>